<dbReference type="PANTHER" id="PTHR13265:SF0">
    <property type="entry name" value="HPR1"/>
    <property type="match status" value="1"/>
</dbReference>
<feature type="compositionally biased region" description="Acidic residues" evidence="1">
    <location>
        <begin position="641"/>
        <end position="651"/>
    </location>
</feature>
<organism evidence="2 3">
    <name type="scientific">Seminavis robusta</name>
    <dbReference type="NCBI Taxonomy" id="568900"/>
    <lineage>
        <taxon>Eukaryota</taxon>
        <taxon>Sar</taxon>
        <taxon>Stramenopiles</taxon>
        <taxon>Ochrophyta</taxon>
        <taxon>Bacillariophyta</taxon>
        <taxon>Bacillariophyceae</taxon>
        <taxon>Bacillariophycidae</taxon>
        <taxon>Naviculales</taxon>
        <taxon>Naviculaceae</taxon>
        <taxon>Seminavis</taxon>
    </lineage>
</organism>
<gene>
    <name evidence="2" type="ORF">SEMRO_1203_G252100.1</name>
</gene>
<dbReference type="GO" id="GO:0000445">
    <property type="term" value="C:THO complex part of transcription export complex"/>
    <property type="evidence" value="ECO:0007669"/>
    <property type="project" value="TreeGrafter"/>
</dbReference>
<feature type="compositionally biased region" description="Basic and acidic residues" evidence="1">
    <location>
        <begin position="772"/>
        <end position="787"/>
    </location>
</feature>
<feature type="compositionally biased region" description="Low complexity" evidence="1">
    <location>
        <begin position="483"/>
        <end position="496"/>
    </location>
</feature>
<feature type="compositionally biased region" description="Basic residues" evidence="1">
    <location>
        <begin position="889"/>
        <end position="901"/>
    </location>
</feature>
<evidence type="ECO:0000313" key="2">
    <source>
        <dbReference type="EMBL" id="CAB9521518.1"/>
    </source>
</evidence>
<dbReference type="Pfam" id="PF11957">
    <property type="entry name" value="efThoc1"/>
    <property type="match status" value="1"/>
</dbReference>
<dbReference type="InterPro" id="IPR021861">
    <property type="entry name" value="THO_THOC1"/>
</dbReference>
<dbReference type="PANTHER" id="PTHR13265">
    <property type="entry name" value="THO COMPLEX SUBUNIT 1"/>
    <property type="match status" value="1"/>
</dbReference>
<feature type="compositionally biased region" description="Gly residues" evidence="1">
    <location>
        <begin position="985"/>
        <end position="1004"/>
    </location>
</feature>
<feature type="compositionally biased region" description="Basic and acidic residues" evidence="1">
    <location>
        <begin position="1005"/>
        <end position="1022"/>
    </location>
</feature>
<feature type="compositionally biased region" description="Basic and acidic residues" evidence="1">
    <location>
        <begin position="970"/>
        <end position="984"/>
    </location>
</feature>
<evidence type="ECO:0000256" key="1">
    <source>
        <dbReference type="SAM" id="MobiDB-lite"/>
    </source>
</evidence>
<feature type="compositionally biased region" description="Basic and acidic residues" evidence="1">
    <location>
        <begin position="929"/>
        <end position="945"/>
    </location>
</feature>
<comment type="caution">
    <text evidence="2">The sequence shown here is derived from an EMBL/GenBank/DDBJ whole genome shotgun (WGS) entry which is preliminary data.</text>
</comment>
<dbReference type="GO" id="GO:0006406">
    <property type="term" value="P:mRNA export from nucleus"/>
    <property type="evidence" value="ECO:0007669"/>
    <property type="project" value="TreeGrafter"/>
</dbReference>
<dbReference type="Proteomes" id="UP001153069">
    <property type="component" value="Unassembled WGS sequence"/>
</dbReference>
<feature type="compositionally biased region" description="Basic and acidic residues" evidence="1">
    <location>
        <begin position="873"/>
        <end position="885"/>
    </location>
</feature>
<feature type="compositionally biased region" description="Low complexity" evidence="1">
    <location>
        <begin position="254"/>
        <end position="272"/>
    </location>
</feature>
<dbReference type="OrthoDB" id="10257415at2759"/>
<accession>A0A9N8HSV3</accession>
<feature type="compositionally biased region" description="Basic and acidic residues" evidence="1">
    <location>
        <begin position="810"/>
        <end position="824"/>
    </location>
</feature>
<feature type="compositionally biased region" description="Basic and acidic residues" evidence="1">
    <location>
        <begin position="345"/>
        <end position="354"/>
    </location>
</feature>
<dbReference type="EMBL" id="CAICTM010001201">
    <property type="protein sequence ID" value="CAB9521518.1"/>
    <property type="molecule type" value="Genomic_DNA"/>
</dbReference>
<dbReference type="AlphaFoldDB" id="A0A9N8HSV3"/>
<proteinExistence type="predicted"/>
<name>A0A9N8HSV3_9STRA</name>
<feature type="compositionally biased region" description="Basic and acidic residues" evidence="1">
    <location>
        <begin position="468"/>
        <end position="477"/>
    </location>
</feature>
<feature type="region of interest" description="Disordered" evidence="1">
    <location>
        <begin position="333"/>
        <end position="365"/>
    </location>
</feature>
<feature type="region of interest" description="Disordered" evidence="1">
    <location>
        <begin position="453"/>
        <end position="501"/>
    </location>
</feature>
<feature type="compositionally biased region" description="Basic and acidic residues" evidence="1">
    <location>
        <begin position="742"/>
        <end position="757"/>
    </location>
</feature>
<protein>
    <submittedName>
        <fullName evidence="2">THO complex</fullName>
    </submittedName>
</protein>
<reference evidence="2" key="1">
    <citation type="submission" date="2020-06" db="EMBL/GenBank/DDBJ databases">
        <authorList>
            <consortium name="Plant Systems Biology data submission"/>
        </authorList>
    </citation>
    <scope>NUCLEOTIDE SEQUENCE</scope>
    <source>
        <strain evidence="2">D6</strain>
    </source>
</reference>
<sequence>MGGSENKSSPLPSHCLNHSFIDTLAEPLLGIARECIPLEDKTNKGEALSKASIRADVLEIQLRSQLLSLVNDYVTSSSDSTAVTDGASIGNNSNDNKEALEDVGIYWERSLEICLHMVYFADDNQDERYKGIQVRKLPLLLLEDALDALPLGAFQSLWQSVVEPSYPILFSDLLWHPNATFPCALPFIKLCNKFLKKLTNTNTANSNEWPGRILLTLAKAFPLSDKSATKIWGSFNTDNVTEFETSEQFEQEQQEQLQQQQQTDTSSSTTTSKSLHHKHQNKELQTYSFYETFWAVQRDFSNPSGIKVAEFLDRMKKILAALESHPLIRTSAIATSGNKDNNNTPKDDNTKEETTDADDDNQQPPVRKYLTSSQLLPIQLGDPIFRIHFLTQFLIVENHLSSESSALGTALLPLQKRAKDLLRHIQPLGASHLQIVSSIINQREVHWRQWKKNKCQPDLDTPLNNTQDDSKNRKRLSDGPLGFSSAPASRSSAPAFKKPKKKDEEELLFDFILHEKKDLKATCGAHESSSSNNSNDKKKQTVPPALEDHLESYVDALDPESGIEAEYHPKNDSLFTWRALRLLSKDHLGKFHMITHKGDFENMVRKIWSDEKGIEIPGQAAEAEDLMLVEEDEAVAASSQAEEEDEEENEEMTPVKAEPDQAAVEKEEDDKETGESQQTQDSGDKDQEMEDANNGDRNVKEDEGEVVDDASADAAKIENERAADSADKYEADEQSPAIVKNDTIKSEDDYSKDHGDGAKANPDGDDAPMDAEPAKDVKSVPSKEEPALMKQEPTASTNDSEESDDEGEIEEGKASQRAAPDEQRLQSSSSNDDKGPPSRRRSRSESEGPASSSKPRHHHGGDGEQNQQQHNQQADRRGDDDRGDSRQQQQHRRGGGHGPNKGRRDRDPTSNRPPSPQQHRASGGGNRGGHRERSDGRNNDNDRQDGPPQGSGYGSHGDHSRGGGQSRQHRGSDGHQRGGQREHGGGGGRGGGSGSGGGRPSDGGGGRRDDRGTDERWEDRRGGGGGGSGGQGRRDDRRGGGGHRQNERRGGRGDGGRRRYR</sequence>
<feature type="region of interest" description="Disordered" evidence="1">
    <location>
        <begin position="633"/>
        <end position="1061"/>
    </location>
</feature>
<feature type="compositionally biased region" description="Acidic residues" evidence="1">
    <location>
        <begin position="702"/>
        <end position="711"/>
    </location>
</feature>
<feature type="compositionally biased region" description="Acidic residues" evidence="1">
    <location>
        <begin position="799"/>
        <end position="809"/>
    </location>
</feature>
<evidence type="ECO:0000313" key="3">
    <source>
        <dbReference type="Proteomes" id="UP001153069"/>
    </source>
</evidence>
<feature type="compositionally biased region" description="Basic and acidic residues" evidence="1">
    <location>
        <begin position="715"/>
        <end position="731"/>
    </location>
</feature>
<feature type="compositionally biased region" description="Basic and acidic residues" evidence="1">
    <location>
        <begin position="1032"/>
        <end position="1061"/>
    </location>
</feature>
<feature type="region of interest" description="Disordered" evidence="1">
    <location>
        <begin position="522"/>
        <end position="543"/>
    </location>
</feature>
<feature type="region of interest" description="Disordered" evidence="1">
    <location>
        <begin position="245"/>
        <end position="279"/>
    </location>
</feature>
<keyword evidence="3" id="KW-1185">Reference proteome</keyword>